<protein>
    <recommendedName>
        <fullName evidence="4">LIM zinc-binding domain-containing protein</fullName>
    </recommendedName>
</protein>
<dbReference type="WBParaSite" id="SRDH1_9040.1">
    <property type="protein sequence ID" value="SRDH1_9040.1"/>
    <property type="gene ID" value="SRDH1_9040"/>
</dbReference>
<dbReference type="PANTHER" id="PTHR46074">
    <property type="entry name" value="CYSTEINE-RICH PROTEIN CRIP FAMILY MEMBER"/>
    <property type="match status" value="1"/>
</dbReference>
<reference evidence="3" key="2">
    <citation type="submission" date="2023-11" db="UniProtKB">
        <authorList>
            <consortium name="WormBaseParasite"/>
        </authorList>
    </citation>
    <scope>IDENTIFICATION</scope>
</reference>
<name>A0AA85GD33_9TREM</name>
<dbReference type="Gene3D" id="2.10.110.10">
    <property type="entry name" value="Cysteine Rich Protein"/>
    <property type="match status" value="1"/>
</dbReference>
<evidence type="ECO:0000313" key="3">
    <source>
        <dbReference type="WBParaSite" id="SRDH1_9040.1"/>
    </source>
</evidence>
<reference evidence="2" key="1">
    <citation type="submission" date="2022-06" db="EMBL/GenBank/DDBJ databases">
        <authorList>
            <person name="Berger JAMES D."/>
            <person name="Berger JAMES D."/>
        </authorList>
    </citation>
    <scope>NUCLEOTIDE SEQUENCE [LARGE SCALE GENOMIC DNA]</scope>
</reference>
<evidence type="ECO:0008006" key="4">
    <source>
        <dbReference type="Google" id="ProtNLM"/>
    </source>
</evidence>
<proteinExistence type="predicted"/>
<organism evidence="2 3">
    <name type="scientific">Schistosoma rodhaini</name>
    <dbReference type="NCBI Taxonomy" id="6188"/>
    <lineage>
        <taxon>Eukaryota</taxon>
        <taxon>Metazoa</taxon>
        <taxon>Spiralia</taxon>
        <taxon>Lophotrochozoa</taxon>
        <taxon>Platyhelminthes</taxon>
        <taxon>Trematoda</taxon>
        <taxon>Digenea</taxon>
        <taxon>Strigeidida</taxon>
        <taxon>Schistosomatoidea</taxon>
        <taxon>Schistosomatidae</taxon>
        <taxon>Schistosoma</taxon>
    </lineage>
</organism>
<keyword evidence="1" id="KW-0479">Metal-binding</keyword>
<dbReference type="SUPFAM" id="SSF57716">
    <property type="entry name" value="Glucocorticoid receptor-like (DNA-binding domain)"/>
    <property type="match status" value="1"/>
</dbReference>
<dbReference type="AlphaFoldDB" id="A0AA85GD33"/>
<sequence length="57" mass="6204">MKCPSCNKEVYFGSAKKTLTAGSHCEHDGKPYCQIPCYQALFGPKGYGSVASSHVYK</sequence>
<evidence type="ECO:0000256" key="1">
    <source>
        <dbReference type="ARBA" id="ARBA00023038"/>
    </source>
</evidence>
<keyword evidence="1" id="KW-0862">Zinc</keyword>
<dbReference type="Proteomes" id="UP000050792">
    <property type="component" value="Unassembled WGS sequence"/>
</dbReference>
<evidence type="ECO:0000313" key="2">
    <source>
        <dbReference type="Proteomes" id="UP000050792"/>
    </source>
</evidence>
<keyword evidence="2" id="KW-1185">Reference proteome</keyword>
<keyword evidence="1" id="KW-0440">LIM domain</keyword>
<dbReference type="PANTHER" id="PTHR46074:SF5">
    <property type="entry name" value="LIM DOMAIN-CONTAINING PROTEIN C"/>
    <property type="match status" value="1"/>
</dbReference>
<accession>A0AA85GD33</accession>